<dbReference type="OrthoDB" id="3445803at2759"/>
<protein>
    <recommendedName>
        <fullName evidence="1">Asl1-like glycosyl hydrolase catalytic domain-containing protein</fullName>
    </recommendedName>
</protein>
<dbReference type="GeneID" id="59311575"/>
<gene>
    <name evidence="2" type="ORF">FSUBG_12101</name>
</gene>
<evidence type="ECO:0000313" key="3">
    <source>
        <dbReference type="Proteomes" id="UP000547976"/>
    </source>
</evidence>
<dbReference type="InterPro" id="IPR017853">
    <property type="entry name" value="GH"/>
</dbReference>
<feature type="domain" description="Asl1-like glycosyl hydrolase catalytic" evidence="1">
    <location>
        <begin position="165"/>
        <end position="267"/>
    </location>
</feature>
<dbReference type="InterPro" id="IPR024655">
    <property type="entry name" value="Asl1_glyco_hydro_catalytic"/>
</dbReference>
<evidence type="ECO:0000313" key="2">
    <source>
        <dbReference type="EMBL" id="KAF5586591.1"/>
    </source>
</evidence>
<organism evidence="2 3">
    <name type="scientific">Gibberella subglutinans</name>
    <name type="common">Fusarium subglutinans</name>
    <dbReference type="NCBI Taxonomy" id="42677"/>
    <lineage>
        <taxon>Eukaryota</taxon>
        <taxon>Fungi</taxon>
        <taxon>Dikarya</taxon>
        <taxon>Ascomycota</taxon>
        <taxon>Pezizomycotina</taxon>
        <taxon>Sordariomycetes</taxon>
        <taxon>Hypocreomycetidae</taxon>
        <taxon>Hypocreales</taxon>
        <taxon>Nectriaceae</taxon>
        <taxon>Fusarium</taxon>
        <taxon>Fusarium fujikuroi species complex</taxon>
    </lineage>
</organism>
<dbReference type="AlphaFoldDB" id="A0A8H5L9K3"/>
<dbReference type="Gene3D" id="3.20.20.80">
    <property type="entry name" value="Glycosidases"/>
    <property type="match status" value="1"/>
</dbReference>
<reference evidence="2 3" key="1">
    <citation type="submission" date="2020-05" db="EMBL/GenBank/DDBJ databases">
        <title>Identification and distribution of gene clusters putatively required for synthesis of sphingolipid metabolism inhibitors in phylogenetically diverse species of the filamentous fungus Fusarium.</title>
        <authorList>
            <person name="Kim H.-S."/>
            <person name="Busman M."/>
            <person name="Brown D.W."/>
            <person name="Divon H."/>
            <person name="Uhlig S."/>
            <person name="Proctor R.H."/>
        </authorList>
    </citation>
    <scope>NUCLEOTIDE SEQUENCE [LARGE SCALE GENOMIC DNA]</scope>
    <source>
        <strain evidence="2 3">NRRL 66333</strain>
    </source>
</reference>
<keyword evidence="3" id="KW-1185">Reference proteome</keyword>
<name>A0A8H5L9K3_GIBSU</name>
<accession>A0A8H5L9K3</accession>
<dbReference type="EMBL" id="JAAOAV010000248">
    <property type="protein sequence ID" value="KAF5586591.1"/>
    <property type="molecule type" value="Genomic_DNA"/>
</dbReference>
<dbReference type="SUPFAM" id="SSF51445">
    <property type="entry name" value="(Trans)glycosidases"/>
    <property type="match status" value="1"/>
</dbReference>
<proteinExistence type="predicted"/>
<comment type="caution">
    <text evidence="2">The sequence shown here is derived from an EMBL/GenBank/DDBJ whole genome shotgun (WGS) entry which is preliminary data.</text>
</comment>
<evidence type="ECO:0000259" key="1">
    <source>
        <dbReference type="Pfam" id="PF11790"/>
    </source>
</evidence>
<dbReference type="Proteomes" id="UP000547976">
    <property type="component" value="Unassembled WGS sequence"/>
</dbReference>
<dbReference type="Pfam" id="PF11790">
    <property type="entry name" value="Glyco_hydro_cc"/>
    <property type="match status" value="1"/>
</dbReference>
<dbReference type="RefSeq" id="XP_036532433.1">
    <property type="nucleotide sequence ID" value="XM_036676857.1"/>
</dbReference>
<sequence>MPEEYMSMLRSLPSEVDKVKEPVVSVATVDVAVQTGPPRHLASGILYGIPDRPDQIPDHFYKDIGFNYGRGGGSQLPGTKGYAVSLDDYKARFASALSNYRTTRKHGGEFIYLLPALWGADGGQSEGFAYPGDDDDWTGWDAFLERTLDDVKKSDMIEGLVVDIWNEPDLSFFWNRSMEQWLQLWTRSFNKIREVLLSVRISGPSMSAIPSASHEWWSAFLSRCKDSLPDQWSWHMEGGDEAVTMASSMASFHDLLSKHDIPLEKAQDVNINEYAVYGEQVPSAGAWWIAGLERENAHGLRGNWAIAGALHDFMAGLLSKPNSSDGSYAIDGEGYWPTAEFQVYKYYASRMKGQRLKTSASSDRLLDVYATIEGDVVRILAGTRSRPGHWTIDVVGLTDDTRVKVKTLAFRVVDGDKFRRVDGPHDLEEREEVVKEGKLRLRMKHQDPMTAFAFELTIAEGRHYTVSPFPPVLVTNRRYLGALSRMKELSIG</sequence>